<keyword evidence="2" id="KW-1185">Reference proteome</keyword>
<evidence type="ECO:0000313" key="2">
    <source>
        <dbReference type="Proteomes" id="UP000268007"/>
    </source>
</evidence>
<evidence type="ECO:0000313" key="1">
    <source>
        <dbReference type="EMBL" id="RKR83137.1"/>
    </source>
</evidence>
<comment type="caution">
    <text evidence="1">The sequence shown here is derived from an EMBL/GenBank/DDBJ whole genome shotgun (WGS) entry which is preliminary data.</text>
</comment>
<dbReference type="Proteomes" id="UP000268007">
    <property type="component" value="Unassembled WGS sequence"/>
</dbReference>
<dbReference type="AlphaFoldDB" id="A0A495J2H3"/>
<organism evidence="1 2">
    <name type="scientific">Mucilaginibacter gracilis</name>
    <dbReference type="NCBI Taxonomy" id="423350"/>
    <lineage>
        <taxon>Bacteria</taxon>
        <taxon>Pseudomonadati</taxon>
        <taxon>Bacteroidota</taxon>
        <taxon>Sphingobacteriia</taxon>
        <taxon>Sphingobacteriales</taxon>
        <taxon>Sphingobacteriaceae</taxon>
        <taxon>Mucilaginibacter</taxon>
    </lineage>
</organism>
<proteinExistence type="predicted"/>
<protein>
    <submittedName>
        <fullName evidence="1">Uncharacterized protein</fullName>
    </submittedName>
</protein>
<dbReference type="EMBL" id="RBKU01000001">
    <property type="protein sequence ID" value="RKR83137.1"/>
    <property type="molecule type" value="Genomic_DNA"/>
</dbReference>
<gene>
    <name evidence="1" type="ORF">BDD43_3339</name>
</gene>
<sequence>MLITFKKPMLSLSITTPKPINMLILLTYTAVNYEF</sequence>
<reference evidence="1 2" key="1">
    <citation type="submission" date="2018-10" db="EMBL/GenBank/DDBJ databases">
        <title>Genomic Encyclopedia of Archaeal and Bacterial Type Strains, Phase II (KMG-II): from individual species to whole genera.</title>
        <authorList>
            <person name="Goeker M."/>
        </authorList>
    </citation>
    <scope>NUCLEOTIDE SEQUENCE [LARGE SCALE GENOMIC DNA]</scope>
    <source>
        <strain evidence="1 2">DSM 18602</strain>
    </source>
</reference>
<name>A0A495J2H3_9SPHI</name>
<accession>A0A495J2H3</accession>